<organism evidence="1 2">
    <name type="scientific">Racocetra fulgida</name>
    <dbReference type="NCBI Taxonomy" id="60492"/>
    <lineage>
        <taxon>Eukaryota</taxon>
        <taxon>Fungi</taxon>
        <taxon>Fungi incertae sedis</taxon>
        <taxon>Mucoromycota</taxon>
        <taxon>Glomeromycotina</taxon>
        <taxon>Glomeromycetes</taxon>
        <taxon>Diversisporales</taxon>
        <taxon>Gigasporaceae</taxon>
        <taxon>Racocetra</taxon>
    </lineage>
</organism>
<keyword evidence="2" id="KW-1185">Reference proteome</keyword>
<proteinExistence type="predicted"/>
<dbReference type="OrthoDB" id="2414517at2759"/>
<dbReference type="Proteomes" id="UP000789396">
    <property type="component" value="Unassembled WGS sequence"/>
</dbReference>
<gene>
    <name evidence="1" type="ORF">RFULGI_LOCUS18865</name>
</gene>
<dbReference type="EMBL" id="CAJVPZ010086262">
    <property type="protein sequence ID" value="CAG8812002.1"/>
    <property type="molecule type" value="Genomic_DNA"/>
</dbReference>
<feature type="non-terminal residue" evidence="1">
    <location>
        <position position="1"/>
    </location>
</feature>
<feature type="non-terminal residue" evidence="1">
    <location>
        <position position="59"/>
    </location>
</feature>
<evidence type="ECO:0000313" key="1">
    <source>
        <dbReference type="EMBL" id="CAG8812002.1"/>
    </source>
</evidence>
<comment type="caution">
    <text evidence="1">The sequence shown here is derived from an EMBL/GenBank/DDBJ whole genome shotgun (WGS) entry which is preliminary data.</text>
</comment>
<evidence type="ECO:0000313" key="2">
    <source>
        <dbReference type="Proteomes" id="UP000789396"/>
    </source>
</evidence>
<sequence>DLFIDKAYGIVTDSCKWYFIECVVNEDDKPKFSIHSKEGSIIDWSEEIESLENGARRVL</sequence>
<reference evidence="1" key="1">
    <citation type="submission" date="2021-06" db="EMBL/GenBank/DDBJ databases">
        <authorList>
            <person name="Kallberg Y."/>
            <person name="Tangrot J."/>
            <person name="Rosling A."/>
        </authorList>
    </citation>
    <scope>NUCLEOTIDE SEQUENCE</scope>
    <source>
        <strain evidence="1">IN212</strain>
    </source>
</reference>
<name>A0A9N9P7L0_9GLOM</name>
<accession>A0A9N9P7L0</accession>
<dbReference type="AlphaFoldDB" id="A0A9N9P7L0"/>
<protein>
    <submittedName>
        <fullName evidence="1">16807_t:CDS:1</fullName>
    </submittedName>
</protein>